<comment type="caution">
    <text evidence="2">The sequence shown here is derived from an EMBL/GenBank/DDBJ whole genome shotgun (WGS) entry which is preliminary data.</text>
</comment>
<dbReference type="OrthoDB" id="2498029at2759"/>
<dbReference type="SUPFAM" id="SSF53474">
    <property type="entry name" value="alpha/beta-Hydrolases"/>
    <property type="match status" value="1"/>
</dbReference>
<evidence type="ECO:0000313" key="2">
    <source>
        <dbReference type="EMBL" id="KAG2500907.1"/>
    </source>
</evidence>
<organism evidence="2 3">
    <name type="scientific">Edaphochlamys debaryana</name>
    <dbReference type="NCBI Taxonomy" id="47281"/>
    <lineage>
        <taxon>Eukaryota</taxon>
        <taxon>Viridiplantae</taxon>
        <taxon>Chlorophyta</taxon>
        <taxon>core chlorophytes</taxon>
        <taxon>Chlorophyceae</taxon>
        <taxon>CS clade</taxon>
        <taxon>Chlamydomonadales</taxon>
        <taxon>Chlamydomonadales incertae sedis</taxon>
        <taxon>Edaphochlamys</taxon>
    </lineage>
</organism>
<dbReference type="Pfam" id="PF12146">
    <property type="entry name" value="Hydrolase_4"/>
    <property type="match status" value="1"/>
</dbReference>
<accession>A0A836C6N6</accession>
<gene>
    <name evidence="2" type="ORF">HYH03_001666</name>
</gene>
<feature type="domain" description="Serine aminopeptidase S33" evidence="1">
    <location>
        <begin position="80"/>
        <end position="305"/>
    </location>
</feature>
<protein>
    <recommendedName>
        <fullName evidence="1">Serine aminopeptidase S33 domain-containing protein</fullName>
    </recommendedName>
</protein>
<dbReference type="EMBL" id="JAEHOE010000003">
    <property type="protein sequence ID" value="KAG2500907.1"/>
    <property type="molecule type" value="Genomic_DNA"/>
</dbReference>
<dbReference type="PANTHER" id="PTHR11614">
    <property type="entry name" value="PHOSPHOLIPASE-RELATED"/>
    <property type="match status" value="1"/>
</dbReference>
<evidence type="ECO:0000313" key="3">
    <source>
        <dbReference type="Proteomes" id="UP000612055"/>
    </source>
</evidence>
<dbReference type="InterPro" id="IPR051044">
    <property type="entry name" value="MAG_DAG_Lipase"/>
</dbReference>
<dbReference type="AlphaFoldDB" id="A0A836C6N6"/>
<dbReference type="Proteomes" id="UP000612055">
    <property type="component" value="Unassembled WGS sequence"/>
</dbReference>
<name>A0A836C6N6_9CHLO</name>
<reference evidence="2" key="1">
    <citation type="journal article" date="2020" name="bioRxiv">
        <title>Comparative genomics of Chlamydomonas.</title>
        <authorList>
            <person name="Craig R.J."/>
            <person name="Hasan A.R."/>
            <person name="Ness R.W."/>
            <person name="Keightley P.D."/>
        </authorList>
    </citation>
    <scope>NUCLEOTIDE SEQUENCE</scope>
    <source>
        <strain evidence="2">CCAP 11/70</strain>
    </source>
</reference>
<proteinExistence type="predicted"/>
<dbReference type="InterPro" id="IPR022742">
    <property type="entry name" value="Hydrolase_4"/>
</dbReference>
<dbReference type="Gene3D" id="3.40.50.1820">
    <property type="entry name" value="alpha/beta hydrolase"/>
    <property type="match status" value="1"/>
</dbReference>
<evidence type="ECO:0000259" key="1">
    <source>
        <dbReference type="Pfam" id="PF12146"/>
    </source>
</evidence>
<keyword evidence="3" id="KW-1185">Reference proteome</keyword>
<sequence length="323" mass="35418">MEASAAESSACDLSKQPPTEYLGARGSTRYVTSPRTGTSVCQYFWPAEGKARAIVVIAHGHGGYLCFDWLKNQGPGKLCTYEGSFLQALNRAGFAVAGNDHQGCGRSGGLRCYCDSFDDYVDDVLEVARTCTSSGAPSFAAGLPLYLMGMSKGGCICLLAALKEPSLISGVIALAPMVSLEKVAQSGINPYLRPLGQLLNWLVPKAPLLSTNRNTKFPDLQEMYDMDPNCYHSKTRVRSAQEYLRITQHLVAHQSQLALPLLLFHSEGDTQTDPEGTRRLFEAAQSADKTFVQPPGMWHILMKEPGHEQIEQTVLEWLQKRTQ</sequence>
<dbReference type="InterPro" id="IPR029058">
    <property type="entry name" value="AB_hydrolase_fold"/>
</dbReference>